<accession>A0A4Q9KD65</accession>
<comment type="caution">
    <text evidence="1">The sequence shown here is derived from an EMBL/GenBank/DDBJ whole genome shotgun (WGS) entry which is preliminary data.</text>
</comment>
<proteinExistence type="predicted"/>
<evidence type="ECO:0000313" key="1">
    <source>
        <dbReference type="EMBL" id="TBT84591.1"/>
    </source>
</evidence>
<dbReference type="Proteomes" id="UP000292373">
    <property type="component" value="Unassembled WGS sequence"/>
</dbReference>
<gene>
    <name evidence="1" type="ORF">ET989_07935</name>
</gene>
<reference evidence="1 2" key="1">
    <citation type="submission" date="2019-01" db="EMBL/GenBank/DDBJ databases">
        <title>Lactibacter flavus gen. nov., sp. nov., a novel bacterium of the family Propionibacteriaceae isolated from raw milk and dairy products.</title>
        <authorList>
            <person name="Huptas C."/>
            <person name="Wenning M."/>
            <person name="Breitenwieser F."/>
            <person name="Doll E."/>
            <person name="Von Neubeck M."/>
            <person name="Busse H.-J."/>
            <person name="Scherer S."/>
        </authorList>
    </citation>
    <scope>NUCLEOTIDE SEQUENCE [LARGE SCALE GENOMIC DNA]</scope>
    <source>
        <strain evidence="1 2">KCTC 33808</strain>
    </source>
</reference>
<dbReference type="RefSeq" id="WP_131168015.1">
    <property type="nucleotide sequence ID" value="NZ_CANLBI010000003.1"/>
</dbReference>
<sequence length="76" mass="8015">MTLDLIFVGADSGRATLAQLAAELGITVRTLADRVTTMEIFPVHVVTVQVDADAPGQDAAASWFARRGIHRLPAAA</sequence>
<protein>
    <recommendedName>
        <fullName evidence="3">AsnC family transcriptional regulator</fullName>
    </recommendedName>
</protein>
<dbReference type="OrthoDB" id="3732161at2"/>
<keyword evidence="2" id="KW-1185">Reference proteome</keyword>
<dbReference type="EMBL" id="SDMQ01000007">
    <property type="protein sequence ID" value="TBT84591.1"/>
    <property type="molecule type" value="Genomic_DNA"/>
</dbReference>
<organism evidence="1 2">
    <name type="scientific">Propioniciclava sinopodophylli</name>
    <dbReference type="NCBI Taxonomy" id="1837344"/>
    <lineage>
        <taxon>Bacteria</taxon>
        <taxon>Bacillati</taxon>
        <taxon>Actinomycetota</taxon>
        <taxon>Actinomycetes</taxon>
        <taxon>Propionibacteriales</taxon>
        <taxon>Propionibacteriaceae</taxon>
        <taxon>Propioniciclava</taxon>
    </lineage>
</organism>
<evidence type="ECO:0008006" key="3">
    <source>
        <dbReference type="Google" id="ProtNLM"/>
    </source>
</evidence>
<dbReference type="AlphaFoldDB" id="A0A4Q9KD65"/>
<evidence type="ECO:0000313" key="2">
    <source>
        <dbReference type="Proteomes" id="UP000292373"/>
    </source>
</evidence>
<name>A0A4Q9KD65_9ACTN</name>